<keyword evidence="17" id="KW-1185">Reference proteome</keyword>
<evidence type="ECO:0000256" key="7">
    <source>
        <dbReference type="ARBA" id="ARBA00023065"/>
    </source>
</evidence>
<gene>
    <name evidence="16" type="ORF">CWI75_04555</name>
</gene>
<organism evidence="16 17">
    <name type="scientific">Kineobactrum sediminis</name>
    <dbReference type="NCBI Taxonomy" id="1905677"/>
    <lineage>
        <taxon>Bacteria</taxon>
        <taxon>Pseudomonadati</taxon>
        <taxon>Pseudomonadota</taxon>
        <taxon>Gammaproteobacteria</taxon>
        <taxon>Cellvibrionales</taxon>
        <taxon>Halieaceae</taxon>
        <taxon>Kineobactrum</taxon>
    </lineage>
</organism>
<keyword evidence="9 11" id="KW-0472">Membrane</keyword>
<proteinExistence type="inferred from homology"/>
<dbReference type="Proteomes" id="UP000234845">
    <property type="component" value="Unassembled WGS sequence"/>
</dbReference>
<comment type="similarity">
    <text evidence="11 12">Belongs to the TonB-dependent receptor family.</text>
</comment>
<evidence type="ECO:0000256" key="9">
    <source>
        <dbReference type="ARBA" id="ARBA00023136"/>
    </source>
</evidence>
<dbReference type="RefSeq" id="WP_101520307.1">
    <property type="nucleotide sequence ID" value="NZ_PKLZ01000002.1"/>
</dbReference>
<dbReference type="EMBL" id="PKLZ01000002">
    <property type="protein sequence ID" value="PLW83626.1"/>
    <property type="molecule type" value="Genomic_DNA"/>
</dbReference>
<dbReference type="Pfam" id="PF07715">
    <property type="entry name" value="Plug"/>
    <property type="match status" value="1"/>
</dbReference>
<reference evidence="17" key="1">
    <citation type="submission" date="2017-11" db="EMBL/GenBank/DDBJ databases">
        <title>The draft genome sequence of Chromatocurvus sp. F02.</title>
        <authorList>
            <person name="Du Z.-J."/>
            <person name="Chang Y.-Q."/>
        </authorList>
    </citation>
    <scope>NUCLEOTIDE SEQUENCE [LARGE SCALE GENOMIC DNA]</scope>
    <source>
        <strain evidence="17">F02</strain>
    </source>
</reference>
<dbReference type="OrthoDB" id="7051185at2"/>
<sequence>MKKLPVNGLRYAVASVVALSVAPPVFAQSETSDGALVLEEITVTARRRDESIQQAPYAVTAFSAQTLEDANIQRMADFIALTPNVTLATSQGIGTSFLSIRGLTQVRNGEAPVATIVDGVLQFSGIQFRQELFDVESVQVVKGPQGAIYGRNATGGAIIINTRRPTNETDGYFSLGVGEGDEYSLEGSYGGALIENKLFAQVSGKHIDREGYLTNITRNEKADRFEDTTLRGRMIFEPTENLSFDARANLSRHKGRGIGFQFQGVDLAPDGITAIGFGTDTGPFDANNVLPVRDNNVDYGERDVNDLALKIDWTTELGTLVSTTSYTDLEEWADSDQFPYTAAMSSPALFGFDGTQTGFFDIEAWSQEFRFRSPDDQPIRWEVGVYYLEWDRFVSLSTGVDTGAGIIRLEREPSTDPRNPSTSFLADDNSNTAKAIFGQSSFDIGEDFELSLALRYDEEERVQDVSPLQFPAGVPGARNQETFDMVQPKITLRYSPSTEHNWYTTWGRGFRSGQFNQNGISELAADIGLVGLNDVVDQEESESFEVGYKGLYLNDRLRLIGAGFATKVEGQQFFSFVGAVSAQILTNIDEVQLYGGELELNLRATEHLDLYASVGYTDSEIEEYAVDPSTEGNEAPYVAKTTFNLGGQYEVPLNFANLNLFARLDYERRGSQYWDVQNSTERDPLDFLSLRLGVTDADDKWSLIGQVENALDEEYNSEWVAGGFSARAPGRIWNLRLRYNF</sequence>
<evidence type="ECO:0000256" key="2">
    <source>
        <dbReference type="ARBA" id="ARBA00022448"/>
    </source>
</evidence>
<dbReference type="Pfam" id="PF00593">
    <property type="entry name" value="TonB_dep_Rec_b-barrel"/>
    <property type="match status" value="1"/>
</dbReference>
<evidence type="ECO:0000259" key="15">
    <source>
        <dbReference type="Pfam" id="PF07715"/>
    </source>
</evidence>
<dbReference type="AlphaFoldDB" id="A0A2N5Y5E7"/>
<dbReference type="InterPro" id="IPR039426">
    <property type="entry name" value="TonB-dep_rcpt-like"/>
</dbReference>
<evidence type="ECO:0000313" key="17">
    <source>
        <dbReference type="Proteomes" id="UP000234845"/>
    </source>
</evidence>
<feature type="domain" description="TonB-dependent receptor plug" evidence="15">
    <location>
        <begin position="52"/>
        <end position="157"/>
    </location>
</feature>
<evidence type="ECO:0000256" key="1">
    <source>
        <dbReference type="ARBA" id="ARBA00004571"/>
    </source>
</evidence>
<evidence type="ECO:0000256" key="4">
    <source>
        <dbReference type="ARBA" id="ARBA00022496"/>
    </source>
</evidence>
<keyword evidence="13" id="KW-0732">Signal</keyword>
<name>A0A2N5Y5E7_9GAMM</name>
<evidence type="ECO:0000256" key="6">
    <source>
        <dbReference type="ARBA" id="ARBA00023004"/>
    </source>
</evidence>
<feature type="domain" description="TonB-dependent receptor-like beta-barrel" evidence="14">
    <location>
        <begin position="278"/>
        <end position="709"/>
    </location>
</feature>
<accession>A0A2N5Y5E7</accession>
<dbReference type="InterPro" id="IPR036942">
    <property type="entry name" value="Beta-barrel_TonB_sf"/>
</dbReference>
<dbReference type="SUPFAM" id="SSF56935">
    <property type="entry name" value="Porins"/>
    <property type="match status" value="1"/>
</dbReference>
<dbReference type="CDD" id="cd01347">
    <property type="entry name" value="ligand_gated_channel"/>
    <property type="match status" value="1"/>
</dbReference>
<keyword evidence="10 11" id="KW-0998">Cell outer membrane</keyword>
<feature type="signal peptide" evidence="13">
    <location>
        <begin position="1"/>
        <end position="27"/>
    </location>
</feature>
<dbReference type="Gene3D" id="2.40.170.20">
    <property type="entry name" value="TonB-dependent receptor, beta-barrel domain"/>
    <property type="match status" value="1"/>
</dbReference>
<keyword evidence="6" id="KW-0408">Iron</keyword>
<evidence type="ECO:0000256" key="12">
    <source>
        <dbReference type="RuleBase" id="RU003357"/>
    </source>
</evidence>
<evidence type="ECO:0000256" key="10">
    <source>
        <dbReference type="ARBA" id="ARBA00023237"/>
    </source>
</evidence>
<keyword evidence="7" id="KW-0406">Ion transport</keyword>
<evidence type="ECO:0000313" key="16">
    <source>
        <dbReference type="EMBL" id="PLW83626.1"/>
    </source>
</evidence>
<keyword evidence="2 11" id="KW-0813">Transport</keyword>
<dbReference type="PROSITE" id="PS52016">
    <property type="entry name" value="TONB_DEPENDENT_REC_3"/>
    <property type="match status" value="1"/>
</dbReference>
<dbReference type="PANTHER" id="PTHR32552">
    <property type="entry name" value="FERRICHROME IRON RECEPTOR-RELATED"/>
    <property type="match status" value="1"/>
</dbReference>
<evidence type="ECO:0000256" key="3">
    <source>
        <dbReference type="ARBA" id="ARBA00022452"/>
    </source>
</evidence>
<evidence type="ECO:0000256" key="13">
    <source>
        <dbReference type="SAM" id="SignalP"/>
    </source>
</evidence>
<feature type="chain" id="PRO_5014743198" evidence="13">
    <location>
        <begin position="28"/>
        <end position="741"/>
    </location>
</feature>
<evidence type="ECO:0000256" key="8">
    <source>
        <dbReference type="ARBA" id="ARBA00023077"/>
    </source>
</evidence>
<evidence type="ECO:0000256" key="11">
    <source>
        <dbReference type="PROSITE-ProRule" id="PRU01360"/>
    </source>
</evidence>
<dbReference type="PANTHER" id="PTHR32552:SF81">
    <property type="entry name" value="TONB-DEPENDENT OUTER MEMBRANE RECEPTOR"/>
    <property type="match status" value="1"/>
</dbReference>
<keyword evidence="16" id="KW-0675">Receptor</keyword>
<dbReference type="InterPro" id="IPR012910">
    <property type="entry name" value="Plug_dom"/>
</dbReference>
<protein>
    <submittedName>
        <fullName evidence="16">TonB-dependent receptor</fullName>
    </submittedName>
</protein>
<comment type="subcellular location">
    <subcellularLocation>
        <location evidence="1 11">Cell outer membrane</location>
        <topology evidence="1 11">Multi-pass membrane protein</topology>
    </subcellularLocation>
</comment>
<comment type="caution">
    <text evidence="16">The sequence shown here is derived from an EMBL/GenBank/DDBJ whole genome shotgun (WGS) entry which is preliminary data.</text>
</comment>
<evidence type="ECO:0000256" key="5">
    <source>
        <dbReference type="ARBA" id="ARBA00022692"/>
    </source>
</evidence>
<keyword evidence="3 11" id="KW-1134">Transmembrane beta strand</keyword>
<keyword evidence="4" id="KW-0410">Iron transport</keyword>
<evidence type="ECO:0000259" key="14">
    <source>
        <dbReference type="Pfam" id="PF00593"/>
    </source>
</evidence>
<dbReference type="GO" id="GO:0006826">
    <property type="term" value="P:iron ion transport"/>
    <property type="evidence" value="ECO:0007669"/>
    <property type="project" value="UniProtKB-KW"/>
</dbReference>
<keyword evidence="8 12" id="KW-0798">TonB box</keyword>
<dbReference type="InterPro" id="IPR000531">
    <property type="entry name" value="Beta-barrel_TonB"/>
</dbReference>
<keyword evidence="5 11" id="KW-0812">Transmembrane</keyword>
<dbReference type="GO" id="GO:0009279">
    <property type="term" value="C:cell outer membrane"/>
    <property type="evidence" value="ECO:0007669"/>
    <property type="project" value="UniProtKB-SubCell"/>
</dbReference>